<evidence type="ECO:0000313" key="3">
    <source>
        <dbReference type="Proteomes" id="UP000054874"/>
    </source>
</evidence>
<feature type="domain" description="Putative Se/S carrier protein-like" evidence="1">
    <location>
        <begin position="3"/>
        <end position="59"/>
    </location>
</feature>
<dbReference type="STRING" id="290052.ASU35_08890"/>
<name>A0A0V8QG60_9FIRM</name>
<evidence type="ECO:0000313" key="2">
    <source>
        <dbReference type="EMBL" id="KSV59434.1"/>
    </source>
</evidence>
<dbReference type="InterPro" id="IPR021778">
    <property type="entry name" value="Se/S_carrier-like"/>
</dbReference>
<protein>
    <recommendedName>
        <fullName evidence="1">Putative Se/S carrier protein-like domain-containing protein</fullName>
    </recommendedName>
</protein>
<sequence>MEYYLITFANTNTAMAAQKELKGKLDFHIMPTLREISGSCGISIKIQPSAFEEAKALIRGLFPASSLYQFYQITPEAILPVD</sequence>
<dbReference type="Proteomes" id="UP000054874">
    <property type="component" value="Unassembled WGS sequence"/>
</dbReference>
<proteinExistence type="predicted"/>
<dbReference type="EMBL" id="LNAM01000135">
    <property type="protein sequence ID" value="KSV59434.1"/>
    <property type="molecule type" value="Genomic_DNA"/>
</dbReference>
<reference evidence="2 3" key="1">
    <citation type="submission" date="2015-11" db="EMBL/GenBank/DDBJ databases">
        <title>Butyribacter intestini gen. nov., sp. nov., a butyric acid-producing bacterium of the family Lachnospiraceae isolated from the human faeces.</title>
        <authorList>
            <person name="Zou Y."/>
            <person name="Xue W."/>
            <person name="Luo G."/>
            <person name="Lv M."/>
        </authorList>
    </citation>
    <scope>NUCLEOTIDE SEQUENCE [LARGE SCALE GENOMIC DNA]</scope>
    <source>
        <strain evidence="2 3">ACET-33324</strain>
    </source>
</reference>
<evidence type="ECO:0000259" key="1">
    <source>
        <dbReference type="Pfam" id="PF11823"/>
    </source>
</evidence>
<organism evidence="2 3">
    <name type="scientific">Acetivibrio ethanolgignens</name>
    <dbReference type="NCBI Taxonomy" id="290052"/>
    <lineage>
        <taxon>Bacteria</taxon>
        <taxon>Bacillati</taxon>
        <taxon>Bacillota</taxon>
        <taxon>Clostridia</taxon>
        <taxon>Eubacteriales</taxon>
        <taxon>Oscillospiraceae</taxon>
        <taxon>Acetivibrio</taxon>
    </lineage>
</organism>
<accession>A0A0V8QG60</accession>
<gene>
    <name evidence="2" type="ORF">ASU35_08890</name>
</gene>
<comment type="caution">
    <text evidence="2">The sequence shown here is derived from an EMBL/GenBank/DDBJ whole genome shotgun (WGS) entry which is preliminary data.</text>
</comment>
<dbReference type="AlphaFoldDB" id="A0A0V8QG60"/>
<dbReference type="RefSeq" id="WP_058352333.1">
    <property type="nucleotide sequence ID" value="NZ_CABMMD010000135.1"/>
</dbReference>
<dbReference type="Pfam" id="PF11823">
    <property type="entry name" value="Se_S_carrier"/>
    <property type="match status" value="1"/>
</dbReference>
<keyword evidence="3" id="KW-1185">Reference proteome</keyword>